<dbReference type="Gene3D" id="3.20.20.100">
    <property type="entry name" value="NADP-dependent oxidoreductase domain"/>
    <property type="match status" value="1"/>
</dbReference>
<organism evidence="3 4">
    <name type="scientific">Thiomonas delicata</name>
    <name type="common">Thiomonas cuprina</name>
    <dbReference type="NCBI Taxonomy" id="364030"/>
    <lineage>
        <taxon>Bacteria</taxon>
        <taxon>Pseudomonadati</taxon>
        <taxon>Pseudomonadota</taxon>
        <taxon>Betaproteobacteria</taxon>
        <taxon>Burkholderiales</taxon>
        <taxon>Thiomonas</taxon>
    </lineage>
</organism>
<accession>A0A238D2M1</accession>
<keyword evidence="4" id="KW-1185">Reference proteome</keyword>
<evidence type="ECO:0000313" key="3">
    <source>
        <dbReference type="EMBL" id="SBP87482.1"/>
    </source>
</evidence>
<keyword evidence="1" id="KW-0560">Oxidoreductase</keyword>
<dbReference type="FunFam" id="3.20.20.100:FF:000004">
    <property type="entry name" value="Oxidoreductase, aldo/keto reductase"/>
    <property type="match status" value="1"/>
</dbReference>
<reference evidence="3 4" key="1">
    <citation type="submission" date="2016-06" db="EMBL/GenBank/DDBJ databases">
        <authorList>
            <person name="Kjaerup R.B."/>
            <person name="Dalgaard T.S."/>
            <person name="Juul-Madsen H.R."/>
        </authorList>
    </citation>
    <scope>NUCLEOTIDE SEQUENCE [LARGE SCALE GENOMIC DNA]</scope>
    <source>
        <strain evidence="3 4">DSM 16361</strain>
    </source>
</reference>
<feature type="domain" description="NADP-dependent oxidoreductase" evidence="2">
    <location>
        <begin position="15"/>
        <end position="328"/>
    </location>
</feature>
<dbReference type="CDD" id="cd19091">
    <property type="entry name" value="AKR_PsAKR"/>
    <property type="match status" value="1"/>
</dbReference>
<dbReference type="OrthoDB" id="5488419at2"/>
<dbReference type="GO" id="GO:0005829">
    <property type="term" value="C:cytosol"/>
    <property type="evidence" value="ECO:0007669"/>
    <property type="project" value="UniProtKB-ARBA"/>
</dbReference>
<evidence type="ECO:0000256" key="1">
    <source>
        <dbReference type="ARBA" id="ARBA00023002"/>
    </source>
</evidence>
<evidence type="ECO:0000259" key="2">
    <source>
        <dbReference type="Pfam" id="PF00248"/>
    </source>
</evidence>
<dbReference type="InterPro" id="IPR036812">
    <property type="entry name" value="NAD(P)_OxRdtase_dom_sf"/>
</dbReference>
<dbReference type="SUPFAM" id="SSF51430">
    <property type="entry name" value="NAD(P)-linked oxidoreductase"/>
    <property type="match status" value="1"/>
</dbReference>
<dbReference type="RefSeq" id="WP_094159774.1">
    <property type="nucleotide sequence ID" value="NZ_LT592170.1"/>
</dbReference>
<dbReference type="InterPro" id="IPR020471">
    <property type="entry name" value="AKR"/>
</dbReference>
<dbReference type="PANTHER" id="PTHR43364:SF18">
    <property type="entry name" value="OXIDOREDUCTASE"/>
    <property type="match status" value="1"/>
</dbReference>
<name>A0A238D2M1_THIDL</name>
<dbReference type="Proteomes" id="UP000214566">
    <property type="component" value="Unassembled WGS sequence"/>
</dbReference>
<gene>
    <name evidence="3" type="ORF">THIARS_60195</name>
</gene>
<dbReference type="PRINTS" id="PR00069">
    <property type="entry name" value="ALDKETRDTASE"/>
</dbReference>
<dbReference type="PANTHER" id="PTHR43364">
    <property type="entry name" value="NADH-SPECIFIC METHYLGLYOXAL REDUCTASE-RELATED"/>
    <property type="match status" value="1"/>
</dbReference>
<dbReference type="InterPro" id="IPR050523">
    <property type="entry name" value="AKR_Detox_Biosynth"/>
</dbReference>
<dbReference type="AlphaFoldDB" id="A0A238D2M1"/>
<dbReference type="PROSITE" id="PS00062">
    <property type="entry name" value="ALDOKETO_REDUCTASE_2"/>
    <property type="match status" value="1"/>
</dbReference>
<evidence type="ECO:0000313" key="4">
    <source>
        <dbReference type="Proteomes" id="UP000214566"/>
    </source>
</evidence>
<protein>
    <submittedName>
        <fullName evidence="3">Aldo/keto reductase family oxidoreductase</fullName>
    </submittedName>
</protein>
<sequence>MKYRYLGQTGLSVSEICFGVMTFGSNGAFLGAPDRNWAEFGVVSDDDSCRMIHQALDAGVNFFDTADVYKNGQGEELLGRALKGRRSSVIVGTKGRWATGEGPNESGSTRHHLLHAVEASLKRMETDYIDIYHLHGFDPRTAIEETLRVLDDLVRSGKVRYIGISNFAAWQVAVALGVSESKNLERFSVYQAYYNIAARELEHEIVPLCVDQKVGITVWSPLAGGFLTGKYRRGEAPAAGSRLSNATPFESAPVADRTQAFDVLDAMHAIATEHGATVAQVALNWLRRRPGVSSLVVGATRHEQLKENLQSIEWDLSDAEYERLTALSERPKPYPYWHMVNVAGDRRLPHVRIPDQRDR</sequence>
<dbReference type="GO" id="GO:0016491">
    <property type="term" value="F:oxidoreductase activity"/>
    <property type="evidence" value="ECO:0007669"/>
    <property type="project" value="UniProtKB-KW"/>
</dbReference>
<dbReference type="Pfam" id="PF00248">
    <property type="entry name" value="Aldo_ket_red"/>
    <property type="match status" value="1"/>
</dbReference>
<proteinExistence type="predicted"/>
<dbReference type="InterPro" id="IPR018170">
    <property type="entry name" value="Aldo/ket_reductase_CS"/>
</dbReference>
<dbReference type="EMBL" id="FLMQ01000055">
    <property type="protein sequence ID" value="SBP87482.1"/>
    <property type="molecule type" value="Genomic_DNA"/>
</dbReference>
<dbReference type="InterPro" id="IPR023210">
    <property type="entry name" value="NADP_OxRdtase_dom"/>
</dbReference>